<dbReference type="CDD" id="cd00085">
    <property type="entry name" value="HNHc"/>
    <property type="match status" value="1"/>
</dbReference>
<evidence type="ECO:0000259" key="1">
    <source>
        <dbReference type="SMART" id="SM00507"/>
    </source>
</evidence>
<organism evidence="2 3">
    <name type="scientific">Psychrobacter phenylpyruvicus</name>
    <dbReference type="NCBI Taxonomy" id="29432"/>
    <lineage>
        <taxon>Bacteria</taxon>
        <taxon>Pseudomonadati</taxon>
        <taxon>Pseudomonadota</taxon>
        <taxon>Gammaproteobacteria</taxon>
        <taxon>Moraxellales</taxon>
        <taxon>Moraxellaceae</taxon>
        <taxon>Psychrobacter</taxon>
    </lineage>
</organism>
<dbReference type="Proteomes" id="UP000254123">
    <property type="component" value="Unassembled WGS sequence"/>
</dbReference>
<dbReference type="STRING" id="1123034.GCA_000685805_01247"/>
<proteinExistence type="predicted"/>
<accession>A0A379LJF7</accession>
<reference evidence="2 3" key="1">
    <citation type="submission" date="2018-06" db="EMBL/GenBank/DDBJ databases">
        <authorList>
            <consortium name="Pathogen Informatics"/>
            <person name="Doyle S."/>
        </authorList>
    </citation>
    <scope>NUCLEOTIDE SEQUENCE [LARGE SCALE GENOMIC DNA]</scope>
    <source>
        <strain evidence="2 3">NCTC10526</strain>
    </source>
</reference>
<keyword evidence="3" id="KW-1185">Reference proteome</keyword>
<dbReference type="Gene3D" id="1.10.30.50">
    <property type="match status" value="1"/>
</dbReference>
<gene>
    <name evidence="2" type="ORF">NCTC10526_00884</name>
</gene>
<dbReference type="AlphaFoldDB" id="A0A379LJF7"/>
<dbReference type="RefSeq" id="WP_081794394.1">
    <property type="nucleotide sequence ID" value="NZ_CAJHAQ010000001.1"/>
</dbReference>
<feature type="domain" description="HNH nuclease" evidence="1">
    <location>
        <begin position="236"/>
        <end position="291"/>
    </location>
</feature>
<dbReference type="SMART" id="SM00507">
    <property type="entry name" value="HNHc"/>
    <property type="match status" value="1"/>
</dbReference>
<evidence type="ECO:0000313" key="3">
    <source>
        <dbReference type="Proteomes" id="UP000254123"/>
    </source>
</evidence>
<evidence type="ECO:0000313" key="2">
    <source>
        <dbReference type="EMBL" id="SUD90551.1"/>
    </source>
</evidence>
<protein>
    <submittedName>
        <fullName evidence="2">Uncharacterized protein conserved in bacteria</fullName>
    </submittedName>
</protein>
<dbReference type="InterPro" id="IPR003615">
    <property type="entry name" value="HNH_nuc"/>
</dbReference>
<dbReference type="EMBL" id="UGVC01000001">
    <property type="protein sequence ID" value="SUD90551.1"/>
    <property type="molecule type" value="Genomic_DNA"/>
</dbReference>
<name>A0A379LJF7_9GAMM</name>
<sequence length="373" mass="43388">MSSPDLLSDLTPSHLTLNHLTLSPPSSDFQIDFLRNLQWLLESSSYNTTYKFALIIALSNLSIESGISDQSSLTLSYEQIAEQFIALYWRQTMPFSAEDSSSVLSQTVNKGQIKVINSILDLQKKSSPSLLQAQKVNPKAWDTAINQVVRTLKDNPIERLQIADQKIERNFLYSFNKDLVTLKPGIAYCFSRFNQIVLKLCQQYWTDFVRKNRNNKDLFSDDIDLQEFLFDQPRQNLGALVPILYDIQQGQCFYCHKKLKDHQEIDHFIPWSKYPIDTTHNFVLADHKCNNNKRDYLAEEKFYGQWLSRNQRYGKQITNETKSMGFISNQKRSETISSWAYQIAVEHKDLVWTPDSKIKLRTIDPNLLPRLRA</sequence>
<dbReference type="Pfam" id="PF13395">
    <property type="entry name" value="HNH_4"/>
    <property type="match status" value="1"/>
</dbReference>